<dbReference type="GO" id="GO:0061709">
    <property type="term" value="P:reticulophagy"/>
    <property type="evidence" value="ECO:0007669"/>
    <property type="project" value="TreeGrafter"/>
</dbReference>
<dbReference type="AlphaFoldDB" id="A0A1X2IDW2"/>
<sequence>MTDPSEDFDNVAWDVQGDQQASSSFDYHGTDEPAVIDPLSDMNDSFMHTLDLSTDDQQISNNNLDINSPPQYNTAKHQQDDSQKDPLTLSSIDAALSTPISPHLKEETVPSTNNRSATSSSPPLTSSSITTTIKVTDPRKENDGQQGIFVSYAIVSKNATVRRRFQDFVWLFNVLYTNYPACIVPPLPDKHRLEYVKGDRFGTDFVEKRRVSMERFLQRITRHPILHRASFFTTFLESSDFNDASERALREGQETMIDTIGDSLLNAFVKIRKPEQQFVDMRERVDRLEDNFNTLEKTLTRTNKRTDDLSHDYKELAASIQGLAQLETTFQSHLDVFSQATLAYAENMKIMTSFDTDWLSEIHDYMSYHNSMKDVLKLRDQKQLDFEELTDYLQSTLKEREKAMYPSRFDTGGGGGGGGGGFTGYLTSKLNEVRGADAEKIRRERILRLDDRIRELQEAVEQTHEVSDAFSDQVKKESDFFVRNNAIEMHGALQTYTNAKVDFYQKGVNTWRHVVETLEAQEQSMQID</sequence>
<dbReference type="GO" id="GO:0000407">
    <property type="term" value="C:phagophore assembly site"/>
    <property type="evidence" value="ECO:0007669"/>
    <property type="project" value="TreeGrafter"/>
</dbReference>
<keyword evidence="5" id="KW-0963">Cytoplasm</keyword>
<evidence type="ECO:0000256" key="6">
    <source>
        <dbReference type="ARBA" id="ARBA00023121"/>
    </source>
</evidence>
<keyword evidence="7" id="KW-0472">Membrane</keyword>
<feature type="coiled-coil region" evidence="10">
    <location>
        <begin position="278"/>
        <end position="305"/>
    </location>
</feature>
<evidence type="ECO:0000313" key="13">
    <source>
        <dbReference type="EMBL" id="ORZ14707.1"/>
    </source>
</evidence>
<evidence type="ECO:0000259" key="12">
    <source>
        <dbReference type="PROSITE" id="PS50195"/>
    </source>
</evidence>
<dbReference type="GO" id="GO:0032456">
    <property type="term" value="P:endocytic recycling"/>
    <property type="evidence" value="ECO:0007669"/>
    <property type="project" value="TreeGrafter"/>
</dbReference>
<comment type="similarity">
    <text evidence="3">Belongs to the sorting nexin family.</text>
</comment>
<dbReference type="SUPFAM" id="SSF64268">
    <property type="entry name" value="PX domain"/>
    <property type="match status" value="1"/>
</dbReference>
<evidence type="ECO:0000256" key="7">
    <source>
        <dbReference type="ARBA" id="ARBA00023136"/>
    </source>
</evidence>
<evidence type="ECO:0000256" key="5">
    <source>
        <dbReference type="ARBA" id="ARBA00022490"/>
    </source>
</evidence>
<dbReference type="Proteomes" id="UP000193560">
    <property type="component" value="Unassembled WGS sequence"/>
</dbReference>
<evidence type="ECO:0000256" key="3">
    <source>
        <dbReference type="ARBA" id="ARBA00010883"/>
    </source>
</evidence>
<dbReference type="InterPro" id="IPR001683">
    <property type="entry name" value="PX_dom"/>
</dbReference>
<accession>A0A1X2IDW2</accession>
<dbReference type="SUPFAM" id="SSF103657">
    <property type="entry name" value="BAR/IMD domain-like"/>
    <property type="match status" value="1"/>
</dbReference>
<dbReference type="Pfam" id="PF09325">
    <property type="entry name" value="Vps5"/>
    <property type="match status" value="1"/>
</dbReference>
<dbReference type="Gene3D" id="1.20.1270.60">
    <property type="entry name" value="Arfaptin homology (AH) domain/BAR domain"/>
    <property type="match status" value="1"/>
</dbReference>
<evidence type="ECO:0000313" key="14">
    <source>
        <dbReference type="Proteomes" id="UP000193560"/>
    </source>
</evidence>
<dbReference type="SMART" id="SM00312">
    <property type="entry name" value="PX"/>
    <property type="match status" value="1"/>
</dbReference>
<dbReference type="EMBL" id="MCGE01000014">
    <property type="protein sequence ID" value="ORZ14707.1"/>
    <property type="molecule type" value="Genomic_DNA"/>
</dbReference>
<gene>
    <name evidence="13" type="ORF">BCR42DRAFT_376971</name>
</gene>
<dbReference type="PANTHER" id="PTHR45949:SF2">
    <property type="entry name" value="SORTING NEXIN-4"/>
    <property type="match status" value="1"/>
</dbReference>
<dbReference type="GO" id="GO:0005769">
    <property type="term" value="C:early endosome"/>
    <property type="evidence" value="ECO:0007669"/>
    <property type="project" value="TreeGrafter"/>
</dbReference>
<name>A0A1X2IDW2_9FUNG</name>
<dbReference type="InterPro" id="IPR036871">
    <property type="entry name" value="PX_dom_sf"/>
</dbReference>
<dbReference type="InterPro" id="IPR015404">
    <property type="entry name" value="Vps5_C"/>
</dbReference>
<evidence type="ECO:0000256" key="1">
    <source>
        <dbReference type="ARBA" id="ARBA00004184"/>
    </source>
</evidence>
<dbReference type="GO" id="GO:0000422">
    <property type="term" value="P:autophagy of mitochondrion"/>
    <property type="evidence" value="ECO:0007669"/>
    <property type="project" value="TreeGrafter"/>
</dbReference>
<feature type="region of interest" description="Disordered" evidence="11">
    <location>
        <begin position="1"/>
        <end position="34"/>
    </location>
</feature>
<feature type="region of interest" description="Disordered" evidence="11">
    <location>
        <begin position="99"/>
        <end position="140"/>
    </location>
</feature>
<evidence type="ECO:0000256" key="8">
    <source>
        <dbReference type="ARBA" id="ARBA00040748"/>
    </source>
</evidence>
<dbReference type="GO" id="GO:0015031">
    <property type="term" value="P:protein transport"/>
    <property type="evidence" value="ECO:0007669"/>
    <property type="project" value="TreeGrafter"/>
</dbReference>
<dbReference type="Gene3D" id="3.30.1520.10">
    <property type="entry name" value="Phox-like domain"/>
    <property type="match status" value="1"/>
</dbReference>
<protein>
    <recommendedName>
        <fullName evidence="8">Sorting nexin-4</fullName>
    </recommendedName>
    <alternativeName>
        <fullName evidence="9">Autophagy-related protein 24</fullName>
    </alternativeName>
</protein>
<reference evidence="13 14" key="1">
    <citation type="submission" date="2016-07" db="EMBL/GenBank/DDBJ databases">
        <title>Pervasive Adenine N6-methylation of Active Genes in Fungi.</title>
        <authorList>
            <consortium name="DOE Joint Genome Institute"/>
            <person name="Mondo S.J."/>
            <person name="Dannebaum R.O."/>
            <person name="Kuo R.C."/>
            <person name="Labutti K."/>
            <person name="Haridas S."/>
            <person name="Kuo A."/>
            <person name="Salamov A."/>
            <person name="Ahrendt S.R."/>
            <person name="Lipzen A."/>
            <person name="Sullivan W."/>
            <person name="Andreopoulos W.B."/>
            <person name="Clum A."/>
            <person name="Lindquist E."/>
            <person name="Daum C."/>
            <person name="Ramamoorthy G.K."/>
            <person name="Gryganskyi A."/>
            <person name="Culley D."/>
            <person name="Magnuson J.K."/>
            <person name="James T.Y."/>
            <person name="O'Malley M.A."/>
            <person name="Stajich J.E."/>
            <person name="Spatafora J.W."/>
            <person name="Visel A."/>
            <person name="Grigoriev I.V."/>
        </authorList>
    </citation>
    <scope>NUCLEOTIDE SEQUENCE [LARGE SCALE GENOMIC DNA]</scope>
    <source>
        <strain evidence="13 14">NRRL 1336</strain>
    </source>
</reference>
<feature type="compositionally biased region" description="Low complexity" evidence="11">
    <location>
        <begin position="116"/>
        <end position="133"/>
    </location>
</feature>
<dbReference type="InterPro" id="IPR027267">
    <property type="entry name" value="AH/BAR_dom_sf"/>
</dbReference>
<evidence type="ECO:0000256" key="11">
    <source>
        <dbReference type="SAM" id="MobiDB-lite"/>
    </source>
</evidence>
<keyword evidence="10" id="KW-0175">Coiled coil</keyword>
<dbReference type="Pfam" id="PF00787">
    <property type="entry name" value="PX"/>
    <property type="match status" value="1"/>
</dbReference>
<keyword evidence="14" id="KW-1185">Reference proteome</keyword>
<dbReference type="PANTHER" id="PTHR45949">
    <property type="entry name" value="SORTING NEXIN-4"/>
    <property type="match status" value="1"/>
</dbReference>
<proteinExistence type="inferred from homology"/>
<keyword evidence="4" id="KW-0813">Transport</keyword>
<comment type="subcellular location">
    <subcellularLocation>
        <location evidence="2">Cytoplasm</location>
    </subcellularLocation>
    <subcellularLocation>
        <location evidence="1">Endomembrane system</location>
        <topology evidence="1">Peripheral membrane protein</topology>
    </subcellularLocation>
</comment>
<evidence type="ECO:0000256" key="10">
    <source>
        <dbReference type="SAM" id="Coils"/>
    </source>
</evidence>
<feature type="compositionally biased region" description="Polar residues" evidence="11">
    <location>
        <begin position="58"/>
        <end position="76"/>
    </location>
</feature>
<dbReference type="GO" id="GO:0035091">
    <property type="term" value="F:phosphatidylinositol binding"/>
    <property type="evidence" value="ECO:0007669"/>
    <property type="project" value="InterPro"/>
</dbReference>
<evidence type="ECO:0000256" key="9">
    <source>
        <dbReference type="ARBA" id="ARBA00041273"/>
    </source>
</evidence>
<keyword evidence="6" id="KW-0446">Lipid-binding</keyword>
<dbReference type="STRING" id="90262.A0A1X2IDW2"/>
<evidence type="ECO:0000256" key="4">
    <source>
        <dbReference type="ARBA" id="ARBA00022448"/>
    </source>
</evidence>
<dbReference type="OrthoDB" id="205639at2759"/>
<feature type="region of interest" description="Disordered" evidence="11">
    <location>
        <begin position="58"/>
        <end position="85"/>
    </location>
</feature>
<dbReference type="PROSITE" id="PS50195">
    <property type="entry name" value="PX"/>
    <property type="match status" value="1"/>
</dbReference>
<organism evidence="13 14">
    <name type="scientific">Absidia repens</name>
    <dbReference type="NCBI Taxonomy" id="90262"/>
    <lineage>
        <taxon>Eukaryota</taxon>
        <taxon>Fungi</taxon>
        <taxon>Fungi incertae sedis</taxon>
        <taxon>Mucoromycota</taxon>
        <taxon>Mucoromycotina</taxon>
        <taxon>Mucoromycetes</taxon>
        <taxon>Mucorales</taxon>
        <taxon>Cunninghamellaceae</taxon>
        <taxon>Absidia</taxon>
    </lineage>
</organism>
<evidence type="ECO:0000256" key="2">
    <source>
        <dbReference type="ARBA" id="ARBA00004496"/>
    </source>
</evidence>
<dbReference type="GO" id="GO:0034727">
    <property type="term" value="P:piecemeal microautophagy of the nucleus"/>
    <property type="evidence" value="ECO:0007669"/>
    <property type="project" value="TreeGrafter"/>
</dbReference>
<comment type="caution">
    <text evidence="13">The sequence shown here is derived from an EMBL/GenBank/DDBJ whole genome shotgun (WGS) entry which is preliminary data.</text>
</comment>
<feature type="domain" description="PX" evidence="12">
    <location>
        <begin position="109"/>
        <end position="243"/>
    </location>
</feature>